<dbReference type="AlphaFoldDB" id="A0AA49K197"/>
<protein>
    <recommendedName>
        <fullName evidence="4">Type 1 periplasmic binding fold superfamily protein</fullName>
    </recommendedName>
</protein>
<dbReference type="KEGG" id="pspc:Strain318_002453"/>
<dbReference type="EMBL" id="CP130613">
    <property type="protein sequence ID" value="WKW16045.1"/>
    <property type="molecule type" value="Genomic_DNA"/>
</dbReference>
<evidence type="ECO:0008006" key="4">
    <source>
        <dbReference type="Google" id="ProtNLM"/>
    </source>
</evidence>
<evidence type="ECO:0000313" key="1">
    <source>
        <dbReference type="EMBL" id="WKW13139.1"/>
    </source>
</evidence>
<evidence type="ECO:0000313" key="2">
    <source>
        <dbReference type="EMBL" id="WKW16045.1"/>
    </source>
</evidence>
<dbReference type="EMBL" id="CP130612">
    <property type="protein sequence ID" value="WKW13139.1"/>
    <property type="molecule type" value="Genomic_DNA"/>
</dbReference>
<dbReference type="RefSeq" id="WP_367886000.1">
    <property type="nucleotide sequence ID" value="NZ_CP130612.1"/>
</dbReference>
<dbReference type="PROSITE" id="PS51257">
    <property type="entry name" value="PROKAR_LIPOPROTEIN"/>
    <property type="match status" value="1"/>
</dbReference>
<accession>A0AA49K197</accession>
<accession>A0AA49Q5Y4</accession>
<sequence length="187" mass="19598">MRLGPFFPVFSLMLAGCASLTEPRAELPEVTRVRVSFTPQGGGDTISAYLDDPDGAGPMPVSAQVGNLVFRTGTTYVGSITLEHRLLPTAVDLTDIVEDRASEYRVYHAVAGGLTGAGFIVTPTDVDARNRPLGLSFTAAVHPTVGGESGTLIVTLCEYLTVSKSSTATECVGEAKVTARFAMSAID</sequence>
<organism evidence="2 3">
    <name type="scientific">Pseudogemmatithrix spongiicola</name>
    <dbReference type="NCBI Taxonomy" id="3062599"/>
    <lineage>
        <taxon>Bacteria</taxon>
        <taxon>Pseudomonadati</taxon>
        <taxon>Gemmatimonadota</taxon>
        <taxon>Gemmatimonadia</taxon>
        <taxon>Gemmatimonadales</taxon>
        <taxon>Gemmatimonadaceae</taxon>
        <taxon>Pseudogemmatithrix</taxon>
    </lineage>
</organism>
<proteinExistence type="predicted"/>
<name>A0AA49K197_9BACT</name>
<reference evidence="2" key="1">
    <citation type="submission" date="2023-07" db="EMBL/GenBank/DDBJ databases">
        <authorList>
            <person name="Haufschild T."/>
            <person name="Kallscheuer N."/>
            <person name="Hammer J."/>
            <person name="Kohn T."/>
            <person name="Kabuu M."/>
            <person name="Jogler M."/>
            <person name="Wohfarth N."/>
            <person name="Heuer A."/>
            <person name="Rohde M."/>
            <person name="van Teeseling M.C.F."/>
            <person name="Jogler C."/>
        </authorList>
    </citation>
    <scope>NUCLEOTIDE SEQUENCE</scope>
    <source>
        <strain evidence="1">Strain 138</strain>
        <strain evidence="2">Strain 318</strain>
    </source>
</reference>
<dbReference type="Proteomes" id="UP001229955">
    <property type="component" value="Chromosome"/>
</dbReference>
<evidence type="ECO:0000313" key="3">
    <source>
        <dbReference type="Proteomes" id="UP001229955"/>
    </source>
</evidence>
<keyword evidence="3" id="KW-1185">Reference proteome</keyword>
<gene>
    <name evidence="1" type="ORF">Strain138_002454</name>
    <name evidence="2" type="ORF">Strain318_002453</name>
</gene>